<keyword evidence="2 3" id="KW-0378">Hydrolase</keyword>
<name>A0A3A6Q172_9BACL</name>
<dbReference type="EMBL" id="QXQB01000002">
    <property type="protein sequence ID" value="RJX39734.1"/>
    <property type="molecule type" value="Genomic_DNA"/>
</dbReference>
<evidence type="ECO:0000256" key="2">
    <source>
        <dbReference type="ARBA" id="ARBA00022801"/>
    </source>
</evidence>
<dbReference type="GO" id="GO:0016788">
    <property type="term" value="F:hydrolase activity, acting on ester bonds"/>
    <property type="evidence" value="ECO:0007669"/>
    <property type="project" value="TreeGrafter"/>
</dbReference>
<dbReference type="PANTHER" id="PTHR40841:SF2">
    <property type="entry name" value="SIDEROPHORE-DEGRADING ESTERASE (EUROFUNG)"/>
    <property type="match status" value="1"/>
</dbReference>
<sequence>MIHFERIEALGREMLVYLPPSYHRQPDRRFPVAYVQDGGELFEMVSNQLDHLAAQGKLEEILFVGVKPHNRNEEYTPWPAPPLLEGFPPFGGKGRQYVDELAGRLKPYIDERYRTKPEAEHTAIIGGSFGGLISLFAGYWRADVFGRLGLLSASFWFEGVLPFIQEQPALPDSLRIYMSVGDCEGIYKTSIQMHMVPYTIEASKQLVEKGFPAGQLCFELREGGTHDSFYMSEHLLRSLAWLYPSQAEQETPSQLEAPLVPMPQEGAEYSIPGTRRFAIRSRKTGREYRIMVWQPKTAPPEEGYSVLYSLDGNATFGTLAEAMRLQGRKPHGMEPQVIVAIGYDSDEPIVSGPRFYDYTIAASQSELPARPDGSAWPEVGGAEAFSDFIEDELKPAIEGLVRINRKRQALFGHSLGGFFALHTLFSRPESYQSYIAGSPSIWWKGHDLLKRWPKVEDKLRRGEIAASLLIGIGSDEKPSMVADAERLYEGMLPYAGEQFKVQYRRFDGEGHISVLPPLVSELLRFIR</sequence>
<dbReference type="InterPro" id="IPR029058">
    <property type="entry name" value="AB_hydrolase_fold"/>
</dbReference>
<reference evidence="3 4" key="1">
    <citation type="submission" date="2018-09" db="EMBL/GenBank/DDBJ databases">
        <title>Paenibacillus aracenensis nov. sp. isolated from a cave in southern Spain.</title>
        <authorList>
            <person name="Jurado V."/>
            <person name="Gutierrez-Patricio S."/>
            <person name="Gonzalez-Pimentel J.L."/>
            <person name="Miller A.Z."/>
            <person name="Laiz L."/>
            <person name="Saiz-Jimenez C."/>
        </authorList>
    </citation>
    <scope>NUCLEOTIDE SEQUENCE [LARGE SCALE GENOMIC DNA]</scope>
    <source>
        <strain evidence="3 4">JCM 19203</strain>
    </source>
</reference>
<keyword evidence="4" id="KW-1185">Reference proteome</keyword>
<comment type="caution">
    <text evidence="3">The sequence shown here is derived from an EMBL/GenBank/DDBJ whole genome shotgun (WGS) entry which is preliminary data.</text>
</comment>
<accession>A0A3A6Q172</accession>
<protein>
    <submittedName>
        <fullName evidence="3">Alpha/beta hydrolase</fullName>
    </submittedName>
</protein>
<dbReference type="InterPro" id="IPR000801">
    <property type="entry name" value="Esterase-like"/>
</dbReference>
<dbReference type="AlphaFoldDB" id="A0A3A6Q172"/>
<dbReference type="PANTHER" id="PTHR40841">
    <property type="entry name" value="SIDEROPHORE TRIACETYLFUSARININE C ESTERASE"/>
    <property type="match status" value="1"/>
</dbReference>
<evidence type="ECO:0000313" key="3">
    <source>
        <dbReference type="EMBL" id="RJX39734.1"/>
    </source>
</evidence>
<evidence type="ECO:0000256" key="1">
    <source>
        <dbReference type="ARBA" id="ARBA00005622"/>
    </source>
</evidence>
<dbReference type="OrthoDB" id="9784036at2"/>
<proteinExistence type="inferred from homology"/>
<dbReference type="SUPFAM" id="SSF53474">
    <property type="entry name" value="alpha/beta-Hydrolases"/>
    <property type="match status" value="2"/>
</dbReference>
<comment type="similarity">
    <text evidence="1">Belongs to the esterase D family.</text>
</comment>
<organism evidence="3 4">
    <name type="scientific">Paenibacillus pinisoli</name>
    <dbReference type="NCBI Taxonomy" id="1276110"/>
    <lineage>
        <taxon>Bacteria</taxon>
        <taxon>Bacillati</taxon>
        <taxon>Bacillota</taxon>
        <taxon>Bacilli</taxon>
        <taxon>Bacillales</taxon>
        <taxon>Paenibacillaceae</taxon>
        <taxon>Paenibacillus</taxon>
    </lineage>
</organism>
<gene>
    <name evidence="3" type="ORF">D3P09_10055</name>
</gene>
<dbReference type="RefSeq" id="WP_120109455.1">
    <property type="nucleotide sequence ID" value="NZ_QXQB01000002.1"/>
</dbReference>
<evidence type="ECO:0000313" key="4">
    <source>
        <dbReference type="Proteomes" id="UP000267798"/>
    </source>
</evidence>
<dbReference type="Gene3D" id="3.40.50.1820">
    <property type="entry name" value="alpha/beta hydrolase"/>
    <property type="match status" value="2"/>
</dbReference>
<dbReference type="Pfam" id="PF00756">
    <property type="entry name" value="Esterase"/>
    <property type="match status" value="2"/>
</dbReference>
<dbReference type="Proteomes" id="UP000267798">
    <property type="component" value="Unassembled WGS sequence"/>
</dbReference>
<dbReference type="InterPro" id="IPR052558">
    <property type="entry name" value="Siderophore_Hydrolase_D"/>
</dbReference>